<dbReference type="RefSeq" id="WP_150372775.1">
    <property type="nucleotide sequence ID" value="NZ_CP044065.1"/>
</dbReference>
<keyword evidence="4 10" id="KW-0460">Magnesium</keyword>
<dbReference type="OrthoDB" id="9801783at2"/>
<keyword evidence="8 10" id="KW-0664">Pyridoxine biosynthesis</keyword>
<comment type="catalytic activity">
    <reaction evidence="10">
        <text>4-(phosphooxy)-L-threonine + NAD(+) = 3-amino-2-oxopropyl phosphate + CO2 + NADH</text>
        <dbReference type="Rhea" id="RHEA:32275"/>
        <dbReference type="ChEBI" id="CHEBI:16526"/>
        <dbReference type="ChEBI" id="CHEBI:57279"/>
        <dbReference type="ChEBI" id="CHEBI:57540"/>
        <dbReference type="ChEBI" id="CHEBI:57945"/>
        <dbReference type="ChEBI" id="CHEBI:58452"/>
        <dbReference type="EC" id="1.1.1.262"/>
    </reaction>
</comment>
<feature type="binding site" evidence="10">
    <location>
        <position position="317"/>
    </location>
    <ligand>
        <name>substrate</name>
    </ligand>
</feature>
<feature type="binding site" evidence="10">
    <location>
        <position position="291"/>
    </location>
    <ligand>
        <name>a divalent metal cation</name>
        <dbReference type="ChEBI" id="CHEBI:60240"/>
        <note>ligand shared between dimeric partners</note>
    </ligand>
</feature>
<keyword evidence="1 10" id="KW-0963">Cytoplasm</keyword>
<dbReference type="GO" id="GO:0051287">
    <property type="term" value="F:NAD binding"/>
    <property type="evidence" value="ECO:0007669"/>
    <property type="project" value="InterPro"/>
</dbReference>
<dbReference type="EMBL" id="CP044065">
    <property type="protein sequence ID" value="QET02749.1"/>
    <property type="molecule type" value="Genomic_DNA"/>
</dbReference>
<keyword evidence="7 10" id="KW-0520">NAD</keyword>
<comment type="pathway">
    <text evidence="10">Cofactor biosynthesis; pyridoxine 5'-phosphate biosynthesis; pyridoxine 5'-phosphate from D-erythrose 4-phosphate: step 4/5.</text>
</comment>
<dbReference type="SUPFAM" id="SSF53659">
    <property type="entry name" value="Isocitrate/Isopropylmalate dehydrogenase-like"/>
    <property type="match status" value="1"/>
</dbReference>
<comment type="similarity">
    <text evidence="10">Belongs to the PdxA family.</text>
</comment>
<feature type="binding site" evidence="10">
    <location>
        <position position="154"/>
    </location>
    <ligand>
        <name>substrate</name>
    </ligand>
</feature>
<proteinExistence type="inferred from homology"/>
<comment type="function">
    <text evidence="10">Catalyzes the NAD(P)-dependent oxidation of 4-(phosphooxy)-L-threonine (HTP) into 2-amino-3-oxo-4-(phosphooxy)butyric acid which spontaneously decarboxylates to form 3-amino-2-oxopropyl phosphate (AHAP).</text>
</comment>
<reference evidence="11 12" key="1">
    <citation type="submission" date="2019-09" db="EMBL/GenBank/DDBJ databases">
        <title>FDA dAtabase for Regulatory Grade micrObial Sequences (FDA-ARGOS): Supporting development and validation of Infectious Disease Dx tests.</title>
        <authorList>
            <person name="Sciortino C."/>
            <person name="Tallon L."/>
            <person name="Sadzewicz L."/>
            <person name="Vavikolanu K."/>
            <person name="Mehta A."/>
            <person name="Aluvathingal J."/>
            <person name="Nadendla S."/>
            <person name="Nandy P."/>
            <person name="Geyer C."/>
            <person name="Yan Y."/>
            <person name="Sichtig H."/>
        </authorList>
    </citation>
    <scope>NUCLEOTIDE SEQUENCE [LARGE SCALE GENOMIC DNA]</scope>
    <source>
        <strain evidence="11 12">FDAARGOS_664</strain>
    </source>
</reference>
<evidence type="ECO:0000256" key="4">
    <source>
        <dbReference type="ARBA" id="ARBA00022842"/>
    </source>
</evidence>
<dbReference type="Proteomes" id="UP000322822">
    <property type="component" value="Chromosome 1"/>
</dbReference>
<dbReference type="NCBIfam" id="NF002520">
    <property type="entry name" value="PRK01909.1"/>
    <property type="match status" value="1"/>
</dbReference>
<comment type="cofactor">
    <cofactor evidence="10">
        <name>Zn(2+)</name>
        <dbReference type="ChEBI" id="CHEBI:29105"/>
    </cofactor>
    <cofactor evidence="10">
        <name>Mg(2+)</name>
        <dbReference type="ChEBI" id="CHEBI:18420"/>
    </cofactor>
    <cofactor evidence="10">
        <name>Co(2+)</name>
        <dbReference type="ChEBI" id="CHEBI:48828"/>
    </cofactor>
    <text evidence="10">Binds 1 divalent metal cation per subunit. Can use ions such as Zn(2+), Mg(2+) or Co(2+).</text>
</comment>
<evidence type="ECO:0000256" key="1">
    <source>
        <dbReference type="ARBA" id="ARBA00022490"/>
    </source>
</evidence>
<evidence type="ECO:0000256" key="2">
    <source>
        <dbReference type="ARBA" id="ARBA00022723"/>
    </source>
</evidence>
<keyword evidence="5 10" id="KW-0521">NADP</keyword>
<organism evidence="11 12">
    <name type="scientific">Cupriavidus pauculus</name>
    <dbReference type="NCBI Taxonomy" id="82633"/>
    <lineage>
        <taxon>Bacteria</taxon>
        <taxon>Pseudomonadati</taxon>
        <taxon>Pseudomonadota</taxon>
        <taxon>Betaproteobacteria</taxon>
        <taxon>Burkholderiales</taxon>
        <taxon>Burkholderiaceae</taxon>
        <taxon>Cupriavidus</taxon>
    </lineage>
</organism>
<comment type="subcellular location">
    <subcellularLocation>
        <location evidence="10">Cytoplasm</location>
    </subcellularLocation>
</comment>
<dbReference type="PANTHER" id="PTHR30004">
    <property type="entry name" value="4-HYDROXYTHREONINE-4-PHOSPHATE DEHYDROGENASE"/>
    <property type="match status" value="1"/>
</dbReference>
<dbReference type="GO" id="GO:0000287">
    <property type="term" value="F:magnesium ion binding"/>
    <property type="evidence" value="ECO:0007669"/>
    <property type="project" value="UniProtKB-UniRule"/>
</dbReference>
<evidence type="ECO:0000256" key="3">
    <source>
        <dbReference type="ARBA" id="ARBA00022833"/>
    </source>
</evidence>
<dbReference type="GO" id="GO:0008270">
    <property type="term" value="F:zinc ion binding"/>
    <property type="evidence" value="ECO:0007669"/>
    <property type="project" value="UniProtKB-UniRule"/>
</dbReference>
<comment type="subunit">
    <text evidence="10">Homodimer.</text>
</comment>
<feature type="binding site" evidence="10">
    <location>
        <position position="308"/>
    </location>
    <ligand>
        <name>substrate</name>
    </ligand>
</feature>
<feature type="binding site" evidence="10">
    <location>
        <position position="155"/>
    </location>
    <ligand>
        <name>substrate</name>
    </ligand>
</feature>
<evidence type="ECO:0000313" key="12">
    <source>
        <dbReference type="Proteomes" id="UP000322822"/>
    </source>
</evidence>
<keyword evidence="9 10" id="KW-0170">Cobalt</keyword>
<dbReference type="Pfam" id="PF04166">
    <property type="entry name" value="PdxA"/>
    <property type="match status" value="1"/>
</dbReference>
<sequence>MPEPLALAISTGEPAGIGPDITIRALLQIAGAHGDARDGGESGRSGNPEIRYHVLGDARMLAARAEALGAGRAWARRLADGDVVIEDIPLDVDCVPGQLDARNGRYVLSLLDAAIDGLLPGSGGVSDSTRFAAMVTAPVQKSTINDAGVPFTGHTEYLAERAGVSRVVMMLAGPQPAHDNAMLRVALATTHLPLRAVPDALSVPLLMETLAIVDGDLRRRFGIARPRILVTGLNPHAGESGHMGREEIDIIGPALTLAQDAGIDARGPYPADTLFQPRHLQGADCVLAMYHDQGLAPLKYGTFGHGINVTLGLPFIRTSVDHGTALDLAASGLAEHGSMIEAIRCAVEMSGHAEGHHANGRHTNGRAPR</sequence>
<keyword evidence="2 10" id="KW-0479">Metal-binding</keyword>
<evidence type="ECO:0000256" key="5">
    <source>
        <dbReference type="ARBA" id="ARBA00022857"/>
    </source>
</evidence>
<dbReference type="PANTHER" id="PTHR30004:SF5">
    <property type="entry name" value="4-HYDROXYTHREONINE-4-PHOSPHATE DEHYDROGENASE"/>
    <property type="match status" value="1"/>
</dbReference>
<evidence type="ECO:0000256" key="9">
    <source>
        <dbReference type="ARBA" id="ARBA00023285"/>
    </source>
</evidence>
<dbReference type="GO" id="GO:0050570">
    <property type="term" value="F:4-hydroxythreonine-4-phosphate dehydrogenase activity"/>
    <property type="evidence" value="ECO:0007669"/>
    <property type="project" value="UniProtKB-UniRule"/>
</dbReference>
<dbReference type="GO" id="GO:0005737">
    <property type="term" value="C:cytoplasm"/>
    <property type="evidence" value="ECO:0007669"/>
    <property type="project" value="UniProtKB-SubCell"/>
</dbReference>
<dbReference type="HAMAP" id="MF_00536">
    <property type="entry name" value="PdxA"/>
    <property type="match status" value="1"/>
</dbReference>
<accession>A0A5P2H5X5</accession>
<dbReference type="Gene3D" id="3.40.718.10">
    <property type="entry name" value="Isopropylmalate Dehydrogenase"/>
    <property type="match status" value="1"/>
</dbReference>
<feature type="binding site" evidence="10">
    <location>
        <position position="191"/>
    </location>
    <ligand>
        <name>a divalent metal cation</name>
        <dbReference type="ChEBI" id="CHEBI:60240"/>
        <note>ligand shared between dimeric partners</note>
    </ligand>
</feature>
<dbReference type="UniPathway" id="UPA00244">
    <property type="reaction ID" value="UER00312"/>
</dbReference>
<dbReference type="GO" id="GO:0050897">
    <property type="term" value="F:cobalt ion binding"/>
    <property type="evidence" value="ECO:0007669"/>
    <property type="project" value="UniProtKB-UniRule"/>
</dbReference>
<feature type="binding site" evidence="10">
    <location>
        <position position="236"/>
    </location>
    <ligand>
        <name>a divalent metal cation</name>
        <dbReference type="ChEBI" id="CHEBI:60240"/>
        <note>ligand shared between dimeric partners</note>
    </ligand>
</feature>
<gene>
    <name evidence="10 11" type="primary">pdxA</name>
    <name evidence="11" type="ORF">FOB72_12295</name>
</gene>
<evidence type="ECO:0000256" key="8">
    <source>
        <dbReference type="ARBA" id="ARBA00023096"/>
    </source>
</evidence>
<dbReference type="AlphaFoldDB" id="A0A5P2H5X5"/>
<dbReference type="GO" id="GO:0008615">
    <property type="term" value="P:pyridoxine biosynthetic process"/>
    <property type="evidence" value="ECO:0007669"/>
    <property type="project" value="UniProtKB-UniRule"/>
</dbReference>
<feature type="binding site" evidence="10">
    <location>
        <position position="299"/>
    </location>
    <ligand>
        <name>substrate</name>
    </ligand>
</feature>
<name>A0A5P2H5X5_9BURK</name>
<evidence type="ECO:0000256" key="6">
    <source>
        <dbReference type="ARBA" id="ARBA00023002"/>
    </source>
</evidence>
<evidence type="ECO:0000256" key="10">
    <source>
        <dbReference type="HAMAP-Rule" id="MF_00536"/>
    </source>
</evidence>
<dbReference type="InterPro" id="IPR005255">
    <property type="entry name" value="PdxA_fam"/>
</dbReference>
<evidence type="ECO:0000256" key="7">
    <source>
        <dbReference type="ARBA" id="ARBA00023027"/>
    </source>
</evidence>
<keyword evidence="3 10" id="KW-0862">Zinc</keyword>
<dbReference type="EC" id="1.1.1.262" evidence="10"/>
<comment type="miscellaneous">
    <text evidence="10">The active site is located at the dimer interface.</text>
</comment>
<evidence type="ECO:0000313" key="11">
    <source>
        <dbReference type="EMBL" id="QET02749.1"/>
    </source>
</evidence>
<dbReference type="GO" id="GO:0042823">
    <property type="term" value="P:pyridoxal phosphate biosynthetic process"/>
    <property type="evidence" value="ECO:0007669"/>
    <property type="project" value="UniProtKB-UniRule"/>
</dbReference>
<dbReference type="InterPro" id="IPR037510">
    <property type="entry name" value="PdxA"/>
</dbReference>
<keyword evidence="6 10" id="KW-0560">Oxidoreductase</keyword>
<dbReference type="NCBIfam" id="TIGR00557">
    <property type="entry name" value="pdxA"/>
    <property type="match status" value="1"/>
</dbReference>
<protein>
    <recommendedName>
        <fullName evidence="10">4-hydroxythreonine-4-phosphate dehydrogenase</fullName>
        <ecNumber evidence="10">1.1.1.262</ecNumber>
    </recommendedName>
    <alternativeName>
        <fullName evidence="10">4-(phosphohydroxy)-L-threonine dehydrogenase</fullName>
    </alternativeName>
</protein>